<dbReference type="AlphaFoldDB" id="A0A1B1AA35"/>
<dbReference type="PANTHER" id="PTHR30290">
    <property type="entry name" value="PERIPLASMIC BINDING COMPONENT OF ABC TRANSPORTER"/>
    <property type="match status" value="1"/>
</dbReference>
<dbReference type="RefSeq" id="WP_046002258.1">
    <property type="nucleotide sequence ID" value="NZ_CP015232.1"/>
</dbReference>
<dbReference type="Gene3D" id="3.40.190.10">
    <property type="entry name" value="Periplasmic binding protein-like II"/>
    <property type="match status" value="1"/>
</dbReference>
<evidence type="ECO:0000256" key="2">
    <source>
        <dbReference type="ARBA" id="ARBA00005695"/>
    </source>
</evidence>
<evidence type="ECO:0000256" key="3">
    <source>
        <dbReference type="ARBA" id="ARBA00022448"/>
    </source>
</evidence>
<evidence type="ECO:0000256" key="1">
    <source>
        <dbReference type="ARBA" id="ARBA00004418"/>
    </source>
</evidence>
<dbReference type="KEGG" id="rmb:K529_021895"/>
<comment type="subcellular location">
    <subcellularLocation>
        <location evidence="1">Periplasm</location>
    </subcellularLocation>
</comment>
<geneLocation type="plasmid" evidence="6 7">
    <name>unnamed2</name>
</geneLocation>
<accession>A0A1B1AA35</accession>
<dbReference type="InterPro" id="IPR000914">
    <property type="entry name" value="SBP_5_dom"/>
</dbReference>
<dbReference type="Pfam" id="PF00496">
    <property type="entry name" value="SBP_bac_5"/>
    <property type="match status" value="1"/>
</dbReference>
<organism evidence="6 7">
    <name type="scientific">Tritonibacter mobilis F1926</name>
    <dbReference type="NCBI Taxonomy" id="1265309"/>
    <lineage>
        <taxon>Bacteria</taxon>
        <taxon>Pseudomonadati</taxon>
        <taxon>Pseudomonadota</taxon>
        <taxon>Alphaproteobacteria</taxon>
        <taxon>Rhodobacterales</taxon>
        <taxon>Paracoccaceae</taxon>
        <taxon>Tritonibacter</taxon>
    </lineage>
</organism>
<dbReference type="GeneID" id="28252548"/>
<dbReference type="SUPFAM" id="SSF53850">
    <property type="entry name" value="Periplasmic binding protein-like II"/>
    <property type="match status" value="1"/>
</dbReference>
<reference evidence="6 7" key="1">
    <citation type="journal article" date="2016" name="ISME J.">
        <title>Global occurrence and heterogeneity of the Roseobacter-clade species Ruegeria mobilis.</title>
        <authorList>
            <person name="Sonnenschein E."/>
            <person name="Gram L."/>
        </authorList>
    </citation>
    <scope>NUCLEOTIDE SEQUENCE [LARGE SCALE GENOMIC DNA]</scope>
    <source>
        <strain evidence="6 7">F1926</strain>
        <plasmid evidence="6 7">unnamed2</plasmid>
    </source>
</reference>
<name>A0A1B1AA35_9RHOB</name>
<gene>
    <name evidence="6" type="ORF">K529_021895</name>
</gene>
<keyword evidence="6" id="KW-0614">Plasmid</keyword>
<dbReference type="PANTHER" id="PTHR30290:SF9">
    <property type="entry name" value="OLIGOPEPTIDE-BINDING PROTEIN APPA"/>
    <property type="match status" value="1"/>
</dbReference>
<proteinExistence type="inferred from homology"/>
<sequence length="506" mass="55772">MATQTPLAMANPAETKRLVISNSNTDWGLATPYLQARGGLGYMLTHFVFDNLLGQDKSGALAPELASSWQVSEDGLHVELTLDPQARWHDGTDITSADVAFTFEYMAQHPHPFVSLANVSAIEALSPDDLRITLIAPDAGFVSSVLVGLPILPQHIYRGQDNPRSFSDPRAMIGSGPYRLSSHEHAKGRYVFSAVENYYGGAQKYDEVLIAKLQPEAAIEAAAKGQVNVISDLPTRLVDYAKQHDLQVDMSPAGHPIKLRFDHAGLFSSVQRRQALAFILDRQALIDIAYRRGATLASLGYLQDNSAWFNAETVLQYNHDPDKAAALLMRSGWSRDEASGRWAENGSPVTLRLITSGREEALAQVIKDQLDAFGLDVSIRVLERGALRKMKPGEDYDLILAGGSTLGDPVTILERVFGTRWNNEQYQGDGTLRQLAEAQARALDPDRRAALLAKFQHLYSRELPAIMLLNVSRTIAHDADSKPWFFDDGLTLGIPVATHKYMLLEE</sequence>
<evidence type="ECO:0000259" key="5">
    <source>
        <dbReference type="Pfam" id="PF00496"/>
    </source>
</evidence>
<dbReference type="GO" id="GO:0043190">
    <property type="term" value="C:ATP-binding cassette (ABC) transporter complex"/>
    <property type="evidence" value="ECO:0007669"/>
    <property type="project" value="InterPro"/>
</dbReference>
<dbReference type="GO" id="GO:0015833">
    <property type="term" value="P:peptide transport"/>
    <property type="evidence" value="ECO:0007669"/>
    <property type="project" value="TreeGrafter"/>
</dbReference>
<evidence type="ECO:0000256" key="4">
    <source>
        <dbReference type="ARBA" id="ARBA00022729"/>
    </source>
</evidence>
<evidence type="ECO:0000313" key="7">
    <source>
        <dbReference type="Proteomes" id="UP000013243"/>
    </source>
</evidence>
<keyword evidence="3" id="KW-0813">Transport</keyword>
<comment type="similarity">
    <text evidence="2">Belongs to the bacterial solute-binding protein 5 family.</text>
</comment>
<dbReference type="OrthoDB" id="9803988at2"/>
<dbReference type="Proteomes" id="UP000013243">
    <property type="component" value="Plasmid unnamed2"/>
</dbReference>
<dbReference type="InterPro" id="IPR039424">
    <property type="entry name" value="SBP_5"/>
</dbReference>
<feature type="domain" description="Solute-binding protein family 5" evidence="5">
    <location>
        <begin position="61"/>
        <end position="422"/>
    </location>
</feature>
<evidence type="ECO:0000313" key="6">
    <source>
        <dbReference type="EMBL" id="ANP43411.1"/>
    </source>
</evidence>
<dbReference type="GO" id="GO:1904680">
    <property type="term" value="F:peptide transmembrane transporter activity"/>
    <property type="evidence" value="ECO:0007669"/>
    <property type="project" value="TreeGrafter"/>
</dbReference>
<protein>
    <recommendedName>
        <fullName evidence="5">Solute-binding protein family 5 domain-containing protein</fullName>
    </recommendedName>
</protein>
<dbReference type="GO" id="GO:0030288">
    <property type="term" value="C:outer membrane-bounded periplasmic space"/>
    <property type="evidence" value="ECO:0007669"/>
    <property type="project" value="UniProtKB-ARBA"/>
</dbReference>
<dbReference type="InterPro" id="IPR030678">
    <property type="entry name" value="Peptide/Ni-bd"/>
</dbReference>
<keyword evidence="4" id="KW-0732">Signal</keyword>
<dbReference type="EMBL" id="CP015232">
    <property type="protein sequence ID" value="ANP43411.1"/>
    <property type="molecule type" value="Genomic_DNA"/>
</dbReference>
<dbReference type="PIRSF" id="PIRSF002741">
    <property type="entry name" value="MppA"/>
    <property type="match status" value="1"/>
</dbReference>
<dbReference type="Gene3D" id="3.10.105.10">
    <property type="entry name" value="Dipeptide-binding Protein, Domain 3"/>
    <property type="match status" value="1"/>
</dbReference>